<proteinExistence type="predicted"/>
<evidence type="ECO:0000256" key="1">
    <source>
        <dbReference type="SAM" id="MobiDB-lite"/>
    </source>
</evidence>
<reference evidence="3" key="1">
    <citation type="submission" date="2025-08" db="UniProtKB">
        <authorList>
            <consortium name="RefSeq"/>
        </authorList>
    </citation>
    <scope>IDENTIFICATION</scope>
    <source>
        <tissue evidence="3">Testes</tissue>
    </source>
</reference>
<evidence type="ECO:0000313" key="2">
    <source>
        <dbReference type="Proteomes" id="UP000694865"/>
    </source>
</evidence>
<dbReference type="Pfam" id="PF15373">
    <property type="entry name" value="SAXO5-like"/>
    <property type="match status" value="1"/>
</dbReference>
<feature type="region of interest" description="Disordered" evidence="1">
    <location>
        <begin position="138"/>
        <end position="167"/>
    </location>
</feature>
<dbReference type="RefSeq" id="XP_002738833.1">
    <property type="nucleotide sequence ID" value="XM_002738787.2"/>
</dbReference>
<name>A0ABM0GWF1_SACKO</name>
<gene>
    <name evidence="3" type="primary">LOC100371635</name>
</gene>
<organism evidence="2 3">
    <name type="scientific">Saccoglossus kowalevskii</name>
    <name type="common">Acorn worm</name>
    <dbReference type="NCBI Taxonomy" id="10224"/>
    <lineage>
        <taxon>Eukaryota</taxon>
        <taxon>Metazoa</taxon>
        <taxon>Hemichordata</taxon>
        <taxon>Enteropneusta</taxon>
        <taxon>Harrimaniidae</taxon>
        <taxon>Saccoglossus</taxon>
    </lineage>
</organism>
<dbReference type="Proteomes" id="UP000694865">
    <property type="component" value="Unplaced"/>
</dbReference>
<keyword evidence="2" id="KW-1185">Reference proteome</keyword>
<protein>
    <submittedName>
        <fullName evidence="3">Uncharacterized protein C19orf45-like</fullName>
    </submittedName>
</protein>
<dbReference type="InterPro" id="IPR028001">
    <property type="entry name" value="SAXO5"/>
</dbReference>
<sequence length="484" mass="54710">MPVKTVTLPAINPIPAQLTGNDFLAASHFKIGYDRRLAKSARHRSVFKKDYMAPPIDAGRPPASEPPMPSEVMHRDQTKAMDNVSETHMVFYDKGYGKVPMCNSLTTTNFKIGSDKRIDSFRTTHGLYYTPQPISRVHQKENPTKSYIPDGDKGKAAPPVSDYRDKYQGHDTNKVRIEKAPCMHTGGPSTILGDDRTHTQFSTSSSDEFYGKHLKVNYPKPDTTGSNIPQGDKEKVFEHHTTQKASFPKPLKSTCVPYEKSDAHRKIQGTNFKFGHTSKYDRYDSTAADSYNPKIRVNCELAQKPDMGVSSFPEGDLHPERVLQRISTTTSNVYHTAPPSDYRHFIISGADKRTVSNVTFGEPKLSHKFYSTTEKDAFPPTSVSMERAASHHYKSNVPMDYYGDEVHKATTWSDFPVHRSKPAKSKDIMKKLKSTHFEPPLHDDRFFDTTHLTSYTPKSTDKYHYDRGRMQRSSVPLGTFSNSE</sequence>
<accession>A0ABM0GWF1</accession>
<dbReference type="GeneID" id="100371635"/>
<dbReference type="PANTHER" id="PTHR34828">
    <property type="entry name" value="TESTIS-EXPRESSED PROTEIN 45"/>
    <property type="match status" value="1"/>
</dbReference>
<evidence type="ECO:0000313" key="3">
    <source>
        <dbReference type="RefSeq" id="XP_002738833.1"/>
    </source>
</evidence>
<dbReference type="PANTHER" id="PTHR34828:SF1">
    <property type="entry name" value="TESTIS-EXPRESSED PROTEIN 45"/>
    <property type="match status" value="1"/>
</dbReference>
<feature type="region of interest" description="Disordered" evidence="1">
    <location>
        <begin position="52"/>
        <end position="71"/>
    </location>
</feature>